<protein>
    <submittedName>
        <fullName evidence="2">Membrane protein</fullName>
    </submittedName>
</protein>
<evidence type="ECO:0000256" key="1">
    <source>
        <dbReference type="SAM" id="Phobius"/>
    </source>
</evidence>
<keyword evidence="1" id="KW-0472">Membrane</keyword>
<dbReference type="KEGG" id="bmj:BMULJ_00228"/>
<organism evidence="2 3">
    <name type="scientific">Burkholderia multivorans (strain ATCC 17616 / 249)</name>
    <dbReference type="NCBI Taxonomy" id="395019"/>
    <lineage>
        <taxon>Bacteria</taxon>
        <taxon>Pseudomonadati</taxon>
        <taxon>Pseudomonadota</taxon>
        <taxon>Betaproteobacteria</taxon>
        <taxon>Burkholderiales</taxon>
        <taxon>Burkholderiaceae</taxon>
        <taxon>Burkholderia</taxon>
        <taxon>Burkholderia cepacia complex</taxon>
    </lineage>
</organism>
<proteinExistence type="predicted"/>
<feature type="transmembrane region" description="Helical" evidence="1">
    <location>
        <begin position="6"/>
        <end position="26"/>
    </location>
</feature>
<keyword evidence="1" id="KW-0812">Transmembrane</keyword>
<reference evidence="2 3" key="1">
    <citation type="submission" date="2007-04" db="EMBL/GenBank/DDBJ databases">
        <title>Complete genome sequence of Burkholderia multivorans ATCC 17616.</title>
        <authorList>
            <person name="Ohtsubo Y."/>
            <person name="Yamashita A."/>
            <person name="Kurokawa K."/>
            <person name="Takami H."/>
            <person name="Yuhara S."/>
            <person name="Nishiyama E."/>
            <person name="Endo R."/>
            <person name="Miyazaki R."/>
            <person name="Ono A."/>
            <person name="Yano K."/>
            <person name="Ito M."/>
            <person name="Sota M."/>
            <person name="Yuji N."/>
            <person name="Hattori M."/>
            <person name="Tsuda M."/>
        </authorList>
    </citation>
    <scope>NUCLEOTIDE SEQUENCE [LARGE SCALE GENOMIC DNA]</scope>
    <source>
        <strain evidence="3">ATCC 17616 / 249</strain>
    </source>
</reference>
<dbReference type="GeneID" id="89571544"/>
<dbReference type="AlphaFoldDB" id="A0A0H3KG34"/>
<evidence type="ECO:0000313" key="2">
    <source>
        <dbReference type="EMBL" id="BAG42203.1"/>
    </source>
</evidence>
<dbReference type="HOGENOM" id="CLU_145892_0_0_4"/>
<keyword evidence="1" id="KW-1133">Transmembrane helix</keyword>
<gene>
    <name evidence="2" type="ordered locus">BMULJ_00228</name>
</gene>
<keyword evidence="3" id="KW-1185">Reference proteome</keyword>
<evidence type="ECO:0000313" key="3">
    <source>
        <dbReference type="Proteomes" id="UP000008815"/>
    </source>
</evidence>
<sequence length="112" mass="12118">MTPAKFFLRYTVIPFVAIVLVAVWAFNRESGEIDARQYAALAAAYPNFTPKLKREVADALRGGRLAKNDYATIMRDALEAGYVIDWPAAASDVGSERGRLLGAVNSDAPASP</sequence>
<dbReference type="eggNOG" id="ENOG5031CZK">
    <property type="taxonomic scope" value="Bacteria"/>
</dbReference>
<dbReference type="RefSeq" id="WP_006413924.1">
    <property type="nucleotide sequence ID" value="NC_010084.1"/>
</dbReference>
<name>A0A0H3KG34_BURM1</name>
<accession>A0A0H3KG34</accession>
<dbReference type="EMBL" id="AP009385">
    <property type="protein sequence ID" value="BAG42203.1"/>
    <property type="molecule type" value="Genomic_DNA"/>
</dbReference>
<dbReference type="Proteomes" id="UP000008815">
    <property type="component" value="Chromosome 1"/>
</dbReference>